<organism evidence="1 2">
    <name type="scientific">Metarhizium guizhouense (strain ARSEF 977)</name>
    <dbReference type="NCBI Taxonomy" id="1276136"/>
    <lineage>
        <taxon>Eukaryota</taxon>
        <taxon>Fungi</taxon>
        <taxon>Dikarya</taxon>
        <taxon>Ascomycota</taxon>
        <taxon>Pezizomycotina</taxon>
        <taxon>Sordariomycetes</taxon>
        <taxon>Hypocreomycetidae</taxon>
        <taxon>Hypocreales</taxon>
        <taxon>Clavicipitaceae</taxon>
        <taxon>Metarhizium</taxon>
    </lineage>
</organism>
<dbReference type="Gene3D" id="3.40.50.1820">
    <property type="entry name" value="alpha/beta hydrolase"/>
    <property type="match status" value="1"/>
</dbReference>
<dbReference type="AlphaFoldDB" id="A0A0B4H7A8"/>
<dbReference type="EMBL" id="AZNH01000014">
    <property type="protein sequence ID" value="KID87912.1"/>
    <property type="molecule type" value="Genomic_DNA"/>
</dbReference>
<gene>
    <name evidence="1" type="ORF">MGU_05150</name>
</gene>
<proteinExistence type="predicted"/>
<evidence type="ECO:0000313" key="2">
    <source>
        <dbReference type="Proteomes" id="UP000031192"/>
    </source>
</evidence>
<protein>
    <submittedName>
        <fullName evidence="1">Uncharacterized protein</fullName>
    </submittedName>
</protein>
<evidence type="ECO:0000313" key="1">
    <source>
        <dbReference type="EMBL" id="KID87912.1"/>
    </source>
</evidence>
<comment type="caution">
    <text evidence="1">The sequence shown here is derived from an EMBL/GenBank/DDBJ whole genome shotgun (WGS) entry which is preliminary data.</text>
</comment>
<dbReference type="HOGENOM" id="CLU_767441_0_0_1"/>
<dbReference type="Proteomes" id="UP000031192">
    <property type="component" value="Unassembled WGS sequence"/>
</dbReference>
<dbReference type="InterPro" id="IPR029058">
    <property type="entry name" value="AB_hydrolase_fold"/>
</dbReference>
<dbReference type="SUPFAM" id="SSF53474">
    <property type="entry name" value="alpha/beta-Hydrolases"/>
    <property type="match status" value="1"/>
</dbReference>
<accession>A0A0B4H7A8</accession>
<keyword evidence="2" id="KW-1185">Reference proteome</keyword>
<name>A0A0B4H7A8_METGA</name>
<dbReference type="OrthoDB" id="4298355at2759"/>
<sequence>MSASTGLTYTVTEVSALQEIPDRKETSIPVQRPFSVFDDVVRHIPVVGHSLNFAIKGLENYIFPGNAPGKKGGINYSRLNEKITNHQDGYEPMSEDVRHYTLTTPPGTSVGIHVYPANKAKDSATQLVIFNHGNVRPSRYMNQILEKLTHNRTRVVIAVDFVGYDSSSRVPNKDGALEIASIINDTVAYQYATDEYPDVKEVIYCSRSLGNIGWAHCIHFPKVTKVVALVPFADLSAVTGSVVSSKAPHIFPFQSLAQYGVSAVLGAAFPSGARVDGLPEVQTQGFSLVKMIDALAGPMSGKSVLLMRASDDKLIPDGEAERLVAKLEEKGIKTKVMDLKGSHHALPWDEENKDFAPEAMEEFFANGL</sequence>
<reference evidence="1 2" key="1">
    <citation type="journal article" date="2014" name="Proc. Natl. Acad. Sci. U.S.A.">
        <title>Trajectory and genomic determinants of fungal-pathogen speciation and host adaptation.</title>
        <authorList>
            <person name="Hu X."/>
            <person name="Xiao G."/>
            <person name="Zheng P."/>
            <person name="Shang Y."/>
            <person name="Su Y."/>
            <person name="Zhang X."/>
            <person name="Liu X."/>
            <person name="Zhan S."/>
            <person name="St Leger R.J."/>
            <person name="Wang C."/>
        </authorList>
    </citation>
    <scope>NUCLEOTIDE SEQUENCE [LARGE SCALE GENOMIC DNA]</scope>
    <source>
        <strain evidence="1 2">ARSEF 977</strain>
    </source>
</reference>